<organism evidence="1 2">
    <name type="scientific">Treponema phagedenis</name>
    <dbReference type="NCBI Taxonomy" id="162"/>
    <lineage>
        <taxon>Bacteria</taxon>
        <taxon>Pseudomonadati</taxon>
        <taxon>Spirochaetota</taxon>
        <taxon>Spirochaetia</taxon>
        <taxon>Spirochaetales</taxon>
        <taxon>Treponemataceae</taxon>
        <taxon>Treponema</taxon>
    </lineage>
</organism>
<dbReference type="Proteomes" id="UP000042527">
    <property type="component" value="Unassembled WGS sequence"/>
</dbReference>
<proteinExistence type="predicted"/>
<evidence type="ECO:0000313" key="1">
    <source>
        <dbReference type="EMBL" id="CEM61406.1"/>
    </source>
</evidence>
<reference evidence="2" key="1">
    <citation type="submission" date="2015-01" db="EMBL/GenBank/DDBJ databases">
        <authorList>
            <person name="Manzoor Shahid"/>
            <person name="Zubair Saima"/>
        </authorList>
    </citation>
    <scope>NUCLEOTIDE SEQUENCE [LARGE SCALE GENOMIC DNA]</scope>
    <source>
        <strain evidence="2">V1</strain>
    </source>
</reference>
<dbReference type="EMBL" id="CDNC01000011">
    <property type="protein sequence ID" value="CEM61406.1"/>
    <property type="molecule type" value="Genomic_DNA"/>
</dbReference>
<dbReference type="AlphaFoldDB" id="A0A0B7GXQ7"/>
<accession>A0A0B7GXQ7</accession>
<sequence>MLRLTYMKVNCKMDYKTETFKLEGQAVLLKTYYGTEIRIATAGGDGFSKVRSRNLFAC</sequence>
<dbReference type="RefSeq" id="WP_156144663.1">
    <property type="nucleotide sequence ID" value="NZ_CDNC01000011.1"/>
</dbReference>
<name>A0A0B7GXQ7_TREPH</name>
<keyword evidence="2" id="KW-1185">Reference proteome</keyword>
<evidence type="ECO:0000313" key="2">
    <source>
        <dbReference type="Proteomes" id="UP000042527"/>
    </source>
</evidence>
<protein>
    <submittedName>
        <fullName evidence="1">Uncharacterized protein</fullName>
    </submittedName>
</protein>
<gene>
    <name evidence="1" type="ORF">TPHV1_190013</name>
</gene>